<accession>A0A1S2PP23</accession>
<protein>
    <submittedName>
        <fullName evidence="1">Uncharacterized protein</fullName>
    </submittedName>
</protein>
<reference evidence="1 2" key="1">
    <citation type="submission" date="2016-10" db="EMBL/GenBank/DDBJ databases">
        <title>Genome sequence of Streptomyces sp. MUSC 1.</title>
        <authorList>
            <person name="Lee L.-H."/>
            <person name="Ser H.-L."/>
            <person name="Law J.W.-F."/>
        </authorList>
    </citation>
    <scope>NUCLEOTIDE SEQUENCE [LARGE SCALE GENOMIC DNA]</scope>
    <source>
        <strain evidence="1 2">MUSC 1</strain>
    </source>
</reference>
<dbReference type="EMBL" id="MLYO01000064">
    <property type="protein sequence ID" value="OIJ95568.1"/>
    <property type="molecule type" value="Genomic_DNA"/>
</dbReference>
<sequence>MLDVGPMHRGRTRPSALLPAWLPGVAVLVHRRLPSVAFGSAVLEPGSSVREFGDPPPWAGPGRAGPFAVAGGVRGAEVQAVGPAPARP</sequence>
<keyword evidence="2" id="KW-1185">Reference proteome</keyword>
<comment type="caution">
    <text evidence="1">The sequence shown here is derived from an EMBL/GenBank/DDBJ whole genome shotgun (WGS) entry which is preliminary data.</text>
</comment>
<name>A0A1S2PP23_9ACTN</name>
<evidence type="ECO:0000313" key="1">
    <source>
        <dbReference type="EMBL" id="OIJ95568.1"/>
    </source>
</evidence>
<evidence type="ECO:0000313" key="2">
    <source>
        <dbReference type="Proteomes" id="UP000179642"/>
    </source>
</evidence>
<dbReference type="Proteomes" id="UP000179642">
    <property type="component" value="Unassembled WGS sequence"/>
</dbReference>
<dbReference type="AlphaFoldDB" id="A0A1S2PP23"/>
<organism evidence="1 2">
    <name type="scientific">Streptomyces monashensis</name>
    <dbReference type="NCBI Taxonomy" id="1678012"/>
    <lineage>
        <taxon>Bacteria</taxon>
        <taxon>Bacillati</taxon>
        <taxon>Actinomycetota</taxon>
        <taxon>Actinomycetes</taxon>
        <taxon>Kitasatosporales</taxon>
        <taxon>Streptomycetaceae</taxon>
        <taxon>Streptomyces</taxon>
    </lineage>
</organism>
<gene>
    <name evidence="1" type="ORF">BIV23_34330</name>
</gene>
<proteinExistence type="predicted"/>